<dbReference type="GO" id="GO:0008168">
    <property type="term" value="F:methyltransferase activity"/>
    <property type="evidence" value="ECO:0007669"/>
    <property type="project" value="UniProtKB-KW"/>
</dbReference>
<dbReference type="OrthoDB" id="9789123at2"/>
<sequence>MNRNTEYLGKPLAIWDENSLKSFWDFESLQPENFFTNGHGDEILESVNKYLDKSISILDYGAGFGFLSKKLLDRGMQVSAMEFSNKGVKLLEGELKSYPTLKKVFSYDHLLDSGEKFDLIFVVEVIEHIYDKELNQLFDNVKQLLRPGGKVVFTTPNDEDLSKSYIYCPFSDKVFHRWQHVRSWNVETLNQKIIEKGLKPVRVQSTHFFKSAKWYGFNRYTIGKFFEFLKNKIEKKKPHLLAIATI</sequence>
<dbReference type="AlphaFoldDB" id="A0A1N6EDB5"/>
<organism evidence="1 2">
    <name type="scientific">Algoriphagus halophilus</name>
    <dbReference type="NCBI Taxonomy" id="226505"/>
    <lineage>
        <taxon>Bacteria</taxon>
        <taxon>Pseudomonadati</taxon>
        <taxon>Bacteroidota</taxon>
        <taxon>Cytophagia</taxon>
        <taxon>Cytophagales</taxon>
        <taxon>Cyclobacteriaceae</taxon>
        <taxon>Algoriphagus</taxon>
    </lineage>
</organism>
<dbReference type="Gene3D" id="3.40.50.150">
    <property type="entry name" value="Vaccinia Virus protein VP39"/>
    <property type="match status" value="1"/>
</dbReference>
<protein>
    <submittedName>
        <fullName evidence="1">Methyltransferase domain-containing protein</fullName>
    </submittedName>
</protein>
<dbReference type="PANTHER" id="PTHR43861">
    <property type="entry name" value="TRANS-ACONITATE 2-METHYLTRANSFERASE-RELATED"/>
    <property type="match status" value="1"/>
</dbReference>
<keyword evidence="1" id="KW-0489">Methyltransferase</keyword>
<keyword evidence="2" id="KW-1185">Reference proteome</keyword>
<dbReference type="GO" id="GO:0032259">
    <property type="term" value="P:methylation"/>
    <property type="evidence" value="ECO:0007669"/>
    <property type="project" value="UniProtKB-KW"/>
</dbReference>
<gene>
    <name evidence="1" type="ORF">SAMN05444394_1991</name>
</gene>
<evidence type="ECO:0000313" key="1">
    <source>
        <dbReference type="EMBL" id="SIN80877.1"/>
    </source>
</evidence>
<keyword evidence="1" id="KW-0808">Transferase</keyword>
<reference evidence="2" key="1">
    <citation type="submission" date="2016-11" db="EMBL/GenBank/DDBJ databases">
        <authorList>
            <person name="Varghese N."/>
            <person name="Submissions S."/>
        </authorList>
    </citation>
    <scope>NUCLEOTIDE SEQUENCE [LARGE SCALE GENOMIC DNA]</scope>
    <source>
        <strain evidence="2">DSM 15292</strain>
    </source>
</reference>
<accession>A0A1N6EDB5</accession>
<dbReference type="SUPFAM" id="SSF53335">
    <property type="entry name" value="S-adenosyl-L-methionine-dependent methyltransferases"/>
    <property type="match status" value="1"/>
</dbReference>
<dbReference type="RefSeq" id="WP_074224661.1">
    <property type="nucleotide sequence ID" value="NZ_FSRC01000001.1"/>
</dbReference>
<dbReference type="STRING" id="226505.SAMN05444394_1991"/>
<evidence type="ECO:0000313" key="2">
    <source>
        <dbReference type="Proteomes" id="UP000185221"/>
    </source>
</evidence>
<dbReference type="Proteomes" id="UP000185221">
    <property type="component" value="Unassembled WGS sequence"/>
</dbReference>
<dbReference type="Pfam" id="PF13489">
    <property type="entry name" value="Methyltransf_23"/>
    <property type="match status" value="1"/>
</dbReference>
<dbReference type="CDD" id="cd02440">
    <property type="entry name" value="AdoMet_MTases"/>
    <property type="match status" value="1"/>
</dbReference>
<dbReference type="PANTHER" id="PTHR43861:SF6">
    <property type="entry name" value="METHYLTRANSFERASE TYPE 11"/>
    <property type="match status" value="1"/>
</dbReference>
<dbReference type="EMBL" id="FSRC01000001">
    <property type="protein sequence ID" value="SIN80877.1"/>
    <property type="molecule type" value="Genomic_DNA"/>
</dbReference>
<proteinExistence type="predicted"/>
<name>A0A1N6EDB5_9BACT</name>
<dbReference type="InterPro" id="IPR029063">
    <property type="entry name" value="SAM-dependent_MTases_sf"/>
</dbReference>